<dbReference type="EMBL" id="LT635758">
    <property type="protein sequence ID" value="SGZ52300.1"/>
    <property type="molecule type" value="Genomic_DNA"/>
</dbReference>
<keyword evidence="2" id="KW-1185">Reference proteome</keyword>
<protein>
    <submittedName>
        <fullName evidence="1">CIC11C00000001625</fullName>
    </submittedName>
</protein>
<accession>A0A1L0D6Z9</accession>
<organism evidence="1 2">
    <name type="scientific">Sungouiella intermedia</name>
    <dbReference type="NCBI Taxonomy" id="45354"/>
    <lineage>
        <taxon>Eukaryota</taxon>
        <taxon>Fungi</taxon>
        <taxon>Dikarya</taxon>
        <taxon>Ascomycota</taxon>
        <taxon>Saccharomycotina</taxon>
        <taxon>Pichiomycetes</taxon>
        <taxon>Metschnikowiaceae</taxon>
        <taxon>Sungouiella</taxon>
    </lineage>
</organism>
<sequence>MGTSASKFVPEVTATTLKAGMPTVVDVKFAKSITKVLINLTSLQTGRHWMVWLPDGFHGPIIFHDGPTNADPIMMVVHHENKRGTKFAVKLPESPNEKRGPRSETFTWVCGLAKNELYWFEIDVGYETSRRTERFEWRRSHGSEVESLNMATWGWKLVMKPSLPRRQSIGKQPHLRSMGFASDGGEVVAVWGSSHGLNNLGHFELQGRGKTGELGESFILMALASSLTIECNNYQ</sequence>
<dbReference type="AlphaFoldDB" id="A0A1L0D6Z9"/>
<gene>
    <name evidence="1" type="ORF">SAMEA4029010_CIC11G00000001625</name>
</gene>
<dbReference type="Proteomes" id="UP000182334">
    <property type="component" value="Chromosome III"/>
</dbReference>
<dbReference type="OrthoDB" id="3431997at2759"/>
<evidence type="ECO:0000313" key="2">
    <source>
        <dbReference type="Proteomes" id="UP000182334"/>
    </source>
</evidence>
<evidence type="ECO:0000313" key="1">
    <source>
        <dbReference type="EMBL" id="SGZ52300.1"/>
    </source>
</evidence>
<name>A0A1L0D6Z9_9ASCO</name>
<proteinExistence type="predicted"/>
<reference evidence="1 2" key="1">
    <citation type="submission" date="2016-10" db="EMBL/GenBank/DDBJ databases">
        <authorList>
            <person name="de Groot N.N."/>
        </authorList>
    </citation>
    <scope>NUCLEOTIDE SEQUENCE [LARGE SCALE GENOMIC DNA]</scope>
    <source>
        <strain evidence="1 2">CBS 141442</strain>
    </source>
</reference>